<keyword evidence="9 12" id="KW-0520">NAD</keyword>
<evidence type="ECO:0000256" key="8">
    <source>
        <dbReference type="ARBA" id="ARBA00022827"/>
    </source>
</evidence>
<comment type="cofactor">
    <cofactor evidence="1 12">
        <name>FAD</name>
        <dbReference type="ChEBI" id="CHEBI:57692"/>
    </cofactor>
</comment>
<keyword evidence="15" id="KW-1185">Reference proteome</keyword>
<keyword evidence="6 12" id="KW-0285">Flavoprotein</keyword>
<accession>A0A917G8U2</accession>
<evidence type="ECO:0000313" key="15">
    <source>
        <dbReference type="Proteomes" id="UP000616608"/>
    </source>
</evidence>
<protein>
    <recommendedName>
        <fullName evidence="4 12">tRNA uridine 5-carboxymethylaminomethyl modification enzyme MnmG</fullName>
    </recommendedName>
    <alternativeName>
        <fullName evidence="11 12">Glucose-inhibited division protein A</fullName>
    </alternativeName>
</protein>
<dbReference type="InterPro" id="IPR047001">
    <property type="entry name" value="MnmG_C_subdom"/>
</dbReference>
<evidence type="ECO:0000256" key="12">
    <source>
        <dbReference type="HAMAP-Rule" id="MF_00129"/>
    </source>
</evidence>
<dbReference type="SUPFAM" id="SSF51905">
    <property type="entry name" value="FAD/NAD(P)-binding domain"/>
    <property type="match status" value="1"/>
</dbReference>
<dbReference type="SMART" id="SM01228">
    <property type="entry name" value="GIDA_assoc_3"/>
    <property type="match status" value="1"/>
</dbReference>
<dbReference type="FunFam" id="1.10.150.570:FF:000001">
    <property type="entry name" value="tRNA uridine 5-carboxymethylaminomethyl modification enzyme MnmG"/>
    <property type="match status" value="1"/>
</dbReference>
<dbReference type="Pfam" id="PF01134">
    <property type="entry name" value="GIDA"/>
    <property type="match status" value="1"/>
</dbReference>
<dbReference type="PROSITE" id="PS01280">
    <property type="entry name" value="GIDA_1"/>
    <property type="match status" value="1"/>
</dbReference>
<dbReference type="HAMAP" id="MF_00129">
    <property type="entry name" value="MnmG_GidA"/>
    <property type="match status" value="1"/>
</dbReference>
<keyword evidence="5 12" id="KW-0963">Cytoplasm</keyword>
<proteinExistence type="inferred from homology"/>
<dbReference type="NCBIfam" id="TIGR00136">
    <property type="entry name" value="mnmG_gidA"/>
    <property type="match status" value="1"/>
</dbReference>
<evidence type="ECO:0000256" key="6">
    <source>
        <dbReference type="ARBA" id="ARBA00022630"/>
    </source>
</evidence>
<dbReference type="Gene3D" id="3.50.50.60">
    <property type="entry name" value="FAD/NAD(P)-binding domain"/>
    <property type="match status" value="2"/>
</dbReference>
<dbReference type="InterPro" id="IPR049312">
    <property type="entry name" value="GIDA_C_N"/>
</dbReference>
<dbReference type="EMBL" id="BMJT01000008">
    <property type="protein sequence ID" value="GGG28323.1"/>
    <property type="molecule type" value="Genomic_DNA"/>
</dbReference>
<dbReference type="GO" id="GO:0030488">
    <property type="term" value="P:tRNA methylation"/>
    <property type="evidence" value="ECO:0007669"/>
    <property type="project" value="TreeGrafter"/>
</dbReference>
<comment type="similarity">
    <text evidence="3 12">Belongs to the MnmG family.</text>
</comment>
<dbReference type="FunFam" id="3.50.50.60:FF:000002">
    <property type="entry name" value="tRNA uridine 5-carboxymethylaminomethyl modification enzyme MnmG"/>
    <property type="match status" value="1"/>
</dbReference>
<evidence type="ECO:0000256" key="9">
    <source>
        <dbReference type="ARBA" id="ARBA00023027"/>
    </source>
</evidence>
<evidence type="ECO:0000256" key="7">
    <source>
        <dbReference type="ARBA" id="ARBA00022694"/>
    </source>
</evidence>
<reference evidence="14" key="1">
    <citation type="journal article" date="2014" name="Int. J. Syst. Evol. Microbiol.">
        <title>Complete genome sequence of Corynebacterium casei LMG S-19264T (=DSM 44701T), isolated from a smear-ripened cheese.</title>
        <authorList>
            <consortium name="US DOE Joint Genome Institute (JGI-PGF)"/>
            <person name="Walter F."/>
            <person name="Albersmeier A."/>
            <person name="Kalinowski J."/>
            <person name="Ruckert C."/>
        </authorList>
    </citation>
    <scope>NUCLEOTIDE SEQUENCE</scope>
    <source>
        <strain evidence="14">CGMCC 1.15760</strain>
    </source>
</reference>
<dbReference type="FunFam" id="3.50.50.60:FF:000063">
    <property type="entry name" value="tRNA uridine 5-carboxymethylaminomethyl modification enzyme MnmG"/>
    <property type="match status" value="1"/>
</dbReference>
<reference evidence="14" key="2">
    <citation type="submission" date="2020-09" db="EMBL/GenBank/DDBJ databases">
        <authorList>
            <person name="Sun Q."/>
            <person name="Zhou Y."/>
        </authorList>
    </citation>
    <scope>NUCLEOTIDE SEQUENCE</scope>
    <source>
        <strain evidence="14">CGMCC 1.15760</strain>
    </source>
</reference>
<comment type="caution">
    <text evidence="14">The sequence shown here is derived from an EMBL/GenBank/DDBJ whole genome shotgun (WGS) entry which is preliminary data.</text>
</comment>
<dbReference type="RefSeq" id="WP_188615277.1">
    <property type="nucleotide sequence ID" value="NZ_BMJT01000008.1"/>
</dbReference>
<feature type="binding site" evidence="12">
    <location>
        <position position="128"/>
    </location>
    <ligand>
        <name>FAD</name>
        <dbReference type="ChEBI" id="CHEBI:57692"/>
    </ligand>
</feature>
<organism evidence="14 15">
    <name type="scientific">Lysinibacillus alkalisoli</name>
    <dbReference type="NCBI Taxonomy" id="1911548"/>
    <lineage>
        <taxon>Bacteria</taxon>
        <taxon>Bacillati</taxon>
        <taxon>Bacillota</taxon>
        <taxon>Bacilli</taxon>
        <taxon>Bacillales</taxon>
        <taxon>Bacillaceae</taxon>
        <taxon>Lysinibacillus</taxon>
    </lineage>
</organism>
<dbReference type="PANTHER" id="PTHR11806">
    <property type="entry name" value="GLUCOSE INHIBITED DIVISION PROTEIN A"/>
    <property type="match status" value="1"/>
</dbReference>
<dbReference type="GO" id="GO:0002098">
    <property type="term" value="P:tRNA wobble uridine modification"/>
    <property type="evidence" value="ECO:0007669"/>
    <property type="project" value="InterPro"/>
</dbReference>
<gene>
    <name evidence="12 14" type="primary">mnmG</name>
    <name evidence="12" type="synonym">gidA</name>
    <name evidence="14" type="ORF">GCM10007425_23720</name>
</gene>
<dbReference type="InterPro" id="IPR036188">
    <property type="entry name" value="FAD/NAD-bd_sf"/>
</dbReference>
<evidence type="ECO:0000256" key="10">
    <source>
        <dbReference type="ARBA" id="ARBA00025948"/>
    </source>
</evidence>
<feature type="binding site" evidence="12">
    <location>
        <position position="183"/>
    </location>
    <ligand>
        <name>FAD</name>
        <dbReference type="ChEBI" id="CHEBI:57692"/>
    </ligand>
</feature>
<name>A0A917G8U2_9BACI</name>
<feature type="domain" description="tRNA uridine 5-carboxymethylaminomethyl modification enzyme C-terminal subdomain" evidence="13">
    <location>
        <begin position="549"/>
        <end position="620"/>
    </location>
</feature>
<dbReference type="InterPro" id="IPR020595">
    <property type="entry name" value="MnmG-rel_CS"/>
</dbReference>
<evidence type="ECO:0000256" key="5">
    <source>
        <dbReference type="ARBA" id="ARBA00022490"/>
    </source>
</evidence>
<dbReference type="GO" id="GO:0050660">
    <property type="term" value="F:flavin adenine dinucleotide binding"/>
    <property type="evidence" value="ECO:0007669"/>
    <property type="project" value="UniProtKB-UniRule"/>
</dbReference>
<evidence type="ECO:0000313" key="14">
    <source>
        <dbReference type="EMBL" id="GGG28323.1"/>
    </source>
</evidence>
<dbReference type="InterPro" id="IPR044920">
    <property type="entry name" value="MnmG_C_subdom_sf"/>
</dbReference>
<dbReference type="PROSITE" id="PS01281">
    <property type="entry name" value="GIDA_2"/>
    <property type="match status" value="1"/>
</dbReference>
<dbReference type="PANTHER" id="PTHR11806:SF0">
    <property type="entry name" value="PROTEIN MTO1 HOMOLOG, MITOCHONDRIAL"/>
    <property type="match status" value="1"/>
</dbReference>
<evidence type="ECO:0000256" key="2">
    <source>
        <dbReference type="ARBA" id="ARBA00003717"/>
    </source>
</evidence>
<keyword evidence="7 12" id="KW-0819">tRNA processing</keyword>
<evidence type="ECO:0000256" key="11">
    <source>
        <dbReference type="ARBA" id="ARBA00031800"/>
    </source>
</evidence>
<evidence type="ECO:0000256" key="3">
    <source>
        <dbReference type="ARBA" id="ARBA00007653"/>
    </source>
</evidence>
<dbReference type="PRINTS" id="PR00411">
    <property type="entry name" value="PNDRDTASEI"/>
</dbReference>
<evidence type="ECO:0000259" key="13">
    <source>
        <dbReference type="SMART" id="SM01228"/>
    </source>
</evidence>
<feature type="binding site" evidence="12">
    <location>
        <begin position="275"/>
        <end position="289"/>
    </location>
    <ligand>
        <name>NAD(+)</name>
        <dbReference type="ChEBI" id="CHEBI:57540"/>
    </ligand>
</feature>
<dbReference type="Gene3D" id="1.10.10.1800">
    <property type="entry name" value="tRNA uridine 5-carboxymethylaminomethyl modification enzyme MnmG/GidA"/>
    <property type="match status" value="1"/>
</dbReference>
<dbReference type="Pfam" id="PF21680">
    <property type="entry name" value="GIDA_C_1st"/>
    <property type="match status" value="1"/>
</dbReference>
<dbReference type="InterPro" id="IPR004416">
    <property type="entry name" value="MnmG"/>
</dbReference>
<evidence type="ECO:0000256" key="4">
    <source>
        <dbReference type="ARBA" id="ARBA00020461"/>
    </source>
</evidence>
<dbReference type="GO" id="GO:0005829">
    <property type="term" value="C:cytosol"/>
    <property type="evidence" value="ECO:0007669"/>
    <property type="project" value="TreeGrafter"/>
</dbReference>
<comment type="function">
    <text evidence="2 12">NAD-binding protein involved in the addition of a carboxymethylaminomethyl (cmnm) group at the wobble position (U34) of certain tRNAs, forming tRNA-cmnm(5)s(2)U34.</text>
</comment>
<dbReference type="FunFam" id="1.10.10.1800:FF:000001">
    <property type="entry name" value="tRNA uridine 5-carboxymethylaminomethyl modification enzyme MnmG"/>
    <property type="match status" value="1"/>
</dbReference>
<comment type="subcellular location">
    <subcellularLocation>
        <location evidence="12">Cytoplasm</location>
    </subcellularLocation>
</comment>
<sequence length="632" mass="70379">MPTKFEAGTFDVIVIGAGHAGAEAAYAAAKMGANTLMLTINLDMIAFMPCNPSIGGPAKGIVVREIDAMGGLMAKVIDKTHIQMRMLNTGKGPAVRALRAQADKVLYQQEVKRILEEQENLKIHQAMVEELIVEDEEVQGVITQIGAIYRAKKVIVTTGTFLRGEIIIGDIKYSSGPNNQQPSIKLADSIKDLGFDMVRFKTGTPPRVNNRTIDYSKTEIQPGDDVPRAFSFETTDFIMDQLPCWLTYTSAETHEIIEENLHLSPMYSGMIKGKGPRYCPSIEDKIVRFNDKPRHQIFLEPEGRNTREVYVQGLSTSLPEHVQHRLIASVPGLEKAEMMRAGYAIEYDAIVSTQLWPTLETKKIKSLYTAGQINGTSGYEEAAAQGLMAGINAAASIFNREEVILSRSEAYIGVLIDDLVTKGTSEPYRLLTSRAEYRLLLRHDNADMRLTEIGYQVGLLSTERYAAFKEKKRQVEAEIERLRHTIIKPNQKTQDAITTAGGTILKDGIWAADLLKRPEMHYDVVAALMTEQAPESYSEEVKEQIEIQLKYEGYIEKALHQVEKLRKMEGKKIPENIDYDAISGLATEARQHLKEVQPLTLAQASRIGGVNPADISILLVYLEQGKIARIQA</sequence>
<feature type="binding site" evidence="12">
    <location>
        <position position="372"/>
    </location>
    <ligand>
        <name>FAD</name>
        <dbReference type="ChEBI" id="CHEBI:57692"/>
    </ligand>
</feature>
<feature type="binding site" evidence="12">
    <location>
        <begin position="16"/>
        <end position="21"/>
    </location>
    <ligand>
        <name>FAD</name>
        <dbReference type="ChEBI" id="CHEBI:57692"/>
    </ligand>
</feature>
<evidence type="ECO:0000256" key="1">
    <source>
        <dbReference type="ARBA" id="ARBA00001974"/>
    </source>
</evidence>
<dbReference type="Pfam" id="PF13932">
    <property type="entry name" value="SAM_GIDA_C"/>
    <property type="match status" value="1"/>
</dbReference>
<dbReference type="InterPro" id="IPR002218">
    <property type="entry name" value="MnmG-rel"/>
</dbReference>
<comment type="subunit">
    <text evidence="10 12">Homodimer. Heterotetramer of two MnmE and two MnmG subunits.</text>
</comment>
<dbReference type="InterPro" id="IPR040131">
    <property type="entry name" value="MnmG_N"/>
</dbReference>
<dbReference type="AlphaFoldDB" id="A0A917G8U2"/>
<dbReference type="Gene3D" id="1.10.150.570">
    <property type="entry name" value="GidA associated domain, C-terminal subdomain"/>
    <property type="match status" value="1"/>
</dbReference>
<dbReference type="Proteomes" id="UP000616608">
    <property type="component" value="Unassembled WGS sequence"/>
</dbReference>
<dbReference type="InterPro" id="IPR026904">
    <property type="entry name" value="MnmG_C"/>
</dbReference>
<keyword evidence="8 12" id="KW-0274">FAD</keyword>